<proteinExistence type="predicted"/>
<evidence type="ECO:0000313" key="2">
    <source>
        <dbReference type="Proteomes" id="UP000730618"/>
    </source>
</evidence>
<gene>
    <name evidence="1" type="ORF">PAECIP111802_03235</name>
</gene>
<accession>A0ABM8VIP2</accession>
<protein>
    <recommendedName>
        <fullName evidence="3">Thymidylate kinase</fullName>
    </recommendedName>
</protein>
<dbReference type="RefSeq" id="WP_218099551.1">
    <property type="nucleotide sequence ID" value="NZ_CAJVCE010000008.1"/>
</dbReference>
<sequence>MSNKRLVIIEGMPGSGKTTYATMISHKLTSWEVPHRCILEQEKHHPLMIPEYKFTSLADDGQADVFIQQLQIRFEAFVQDRLQSGQNVTIIESVLFQDVINCAHHMGMNRAKLLQFASTLQRIVAPLQPVLIYFYQVHVEGQWRFICSVRGNVWGPVSLHTDDDFREAGTLWSGSQAFVRAIVDSWDIPKLIIENKDYVWDEYSKRITDFIFEHIVR</sequence>
<comment type="caution">
    <text evidence="1">The sequence shown here is derived from an EMBL/GenBank/DDBJ whole genome shotgun (WGS) entry which is preliminary data.</text>
</comment>
<name>A0ABM8VIP2_9BACL</name>
<dbReference type="Proteomes" id="UP000730618">
    <property type="component" value="Unassembled WGS sequence"/>
</dbReference>
<organism evidence="1 2">
    <name type="scientific">Paenibacillus allorhizosphaerae</name>
    <dbReference type="NCBI Taxonomy" id="2849866"/>
    <lineage>
        <taxon>Bacteria</taxon>
        <taxon>Bacillati</taxon>
        <taxon>Bacillota</taxon>
        <taxon>Bacilli</taxon>
        <taxon>Bacillales</taxon>
        <taxon>Paenibacillaceae</taxon>
        <taxon>Paenibacillus</taxon>
    </lineage>
</organism>
<evidence type="ECO:0000313" key="1">
    <source>
        <dbReference type="EMBL" id="CAG7644342.1"/>
    </source>
</evidence>
<keyword evidence="2" id="KW-1185">Reference proteome</keyword>
<reference evidence="1 2" key="1">
    <citation type="submission" date="2021-06" db="EMBL/GenBank/DDBJ databases">
        <authorList>
            <person name="Criscuolo A."/>
        </authorList>
    </citation>
    <scope>NUCLEOTIDE SEQUENCE [LARGE SCALE GENOMIC DNA]</scope>
    <source>
        <strain evidence="2">CIP 111802</strain>
    </source>
</reference>
<evidence type="ECO:0008006" key="3">
    <source>
        <dbReference type="Google" id="ProtNLM"/>
    </source>
</evidence>
<dbReference type="EMBL" id="CAJVCE010000008">
    <property type="protein sequence ID" value="CAG7644342.1"/>
    <property type="molecule type" value="Genomic_DNA"/>
</dbReference>